<comment type="subcellular location">
    <subcellularLocation>
        <location evidence="1">Membrane</location>
        <topology evidence="1">Multi-pass membrane protein</topology>
    </subcellularLocation>
</comment>
<reference evidence="8" key="1">
    <citation type="submission" date="2022-07" db="EMBL/GenBank/DDBJ databases">
        <title>Fungi with potential for degradation of polypropylene.</title>
        <authorList>
            <person name="Gostincar C."/>
        </authorList>
    </citation>
    <scope>NUCLEOTIDE SEQUENCE</scope>
    <source>
        <strain evidence="8">EXF-13308</strain>
    </source>
</reference>
<accession>A0AA38VMW0</accession>
<dbReference type="InterPro" id="IPR002293">
    <property type="entry name" value="AA/rel_permease1"/>
</dbReference>
<keyword evidence="3 7" id="KW-0812">Transmembrane</keyword>
<evidence type="ECO:0000256" key="2">
    <source>
        <dbReference type="ARBA" id="ARBA00022448"/>
    </source>
</evidence>
<feature type="transmembrane region" description="Helical" evidence="7">
    <location>
        <begin position="474"/>
        <end position="495"/>
    </location>
</feature>
<keyword evidence="2" id="KW-0813">Transport</keyword>
<evidence type="ECO:0000256" key="3">
    <source>
        <dbReference type="ARBA" id="ARBA00022692"/>
    </source>
</evidence>
<keyword evidence="5 7" id="KW-0472">Membrane</keyword>
<feature type="transmembrane region" description="Helical" evidence="7">
    <location>
        <begin position="356"/>
        <end position="384"/>
    </location>
</feature>
<evidence type="ECO:0000256" key="1">
    <source>
        <dbReference type="ARBA" id="ARBA00004141"/>
    </source>
</evidence>
<evidence type="ECO:0000256" key="6">
    <source>
        <dbReference type="SAM" id="MobiDB-lite"/>
    </source>
</evidence>
<gene>
    <name evidence="8" type="ORF">NKR23_g9569</name>
</gene>
<proteinExistence type="predicted"/>
<sequence length="543" mass="59052">MVGTDKTRTTPPQAVVPSAAPSVTDHEAHGQAASGTVISSGQSVKEGIMLEPMTHLDGSEQGDGAFKKDLGWIGMLAAGYNMTNCWLVVAATMTVSLPYGPMTTVWGVIIISPIYLCIGLTLAELIAAYPTTGGQYHWASILAPPRIRKAVSYLTGFTSWFSWMTLAASSAGAISLCSNALIFNANPDYQPKAWQEFLFYEGTLIITLCLNLFGKKILSPFYSAAFFLSLAAFIVFTVTTLAMQKQRQDSATIWTSYTEVSGWSPGVQIIIALASPIIAFCPLDGAVHLVEEVNDASKVVPRTVLAALAIAFVTLLTFVLAMLYCVTDFDAVLATPSGFPLFEIWSQATRTTAVPIVFTVVCIILLPVGTTVTCQVASMMTWSLAKDGGLPFPEHLAKVHAKLNAPVWSLLLNFIIMFLIGCLYLFSTLAYNSIIGVASILQQLTFFVPTVLLIYHRRSDNILPPTRSFQLPSWLGWICNIVTVLFTFITTSFMLLPATANPGVNSMNYACVVLAGVFLLAFINWLVFARRRYNGPTSIKFHH</sequence>
<dbReference type="GO" id="GO:0022857">
    <property type="term" value="F:transmembrane transporter activity"/>
    <property type="evidence" value="ECO:0007669"/>
    <property type="project" value="InterPro"/>
</dbReference>
<evidence type="ECO:0000256" key="7">
    <source>
        <dbReference type="SAM" id="Phobius"/>
    </source>
</evidence>
<organism evidence="8 9">
    <name type="scientific">Pleurostoma richardsiae</name>
    <dbReference type="NCBI Taxonomy" id="41990"/>
    <lineage>
        <taxon>Eukaryota</taxon>
        <taxon>Fungi</taxon>
        <taxon>Dikarya</taxon>
        <taxon>Ascomycota</taxon>
        <taxon>Pezizomycotina</taxon>
        <taxon>Sordariomycetes</taxon>
        <taxon>Sordariomycetidae</taxon>
        <taxon>Calosphaeriales</taxon>
        <taxon>Pleurostomataceae</taxon>
        <taxon>Pleurostoma</taxon>
    </lineage>
</organism>
<feature type="transmembrane region" description="Helical" evidence="7">
    <location>
        <begin position="405"/>
        <end position="427"/>
    </location>
</feature>
<evidence type="ECO:0000313" key="8">
    <source>
        <dbReference type="EMBL" id="KAJ9136850.1"/>
    </source>
</evidence>
<dbReference type="AlphaFoldDB" id="A0AA38VMW0"/>
<feature type="transmembrane region" description="Helical" evidence="7">
    <location>
        <begin position="263"/>
        <end position="283"/>
    </location>
</feature>
<evidence type="ECO:0000256" key="4">
    <source>
        <dbReference type="ARBA" id="ARBA00022989"/>
    </source>
</evidence>
<feature type="transmembrane region" description="Helical" evidence="7">
    <location>
        <begin position="70"/>
        <end position="93"/>
    </location>
</feature>
<keyword evidence="4 7" id="KW-1133">Transmembrane helix</keyword>
<keyword evidence="9" id="KW-1185">Reference proteome</keyword>
<dbReference type="GO" id="GO:0016020">
    <property type="term" value="C:membrane"/>
    <property type="evidence" value="ECO:0007669"/>
    <property type="project" value="UniProtKB-SubCell"/>
</dbReference>
<dbReference type="PANTHER" id="PTHR45649:SF19">
    <property type="entry name" value="TRANSPORTER, PUTATIVE (EUROFUNG)-RELATED"/>
    <property type="match status" value="1"/>
</dbReference>
<feature type="transmembrane region" description="Helical" evidence="7">
    <location>
        <begin position="304"/>
        <end position="324"/>
    </location>
</feature>
<feature type="transmembrane region" description="Helical" evidence="7">
    <location>
        <begin position="197"/>
        <end position="214"/>
    </location>
</feature>
<feature type="transmembrane region" description="Helical" evidence="7">
    <location>
        <begin position="105"/>
        <end position="129"/>
    </location>
</feature>
<comment type="caution">
    <text evidence="8">The sequence shown here is derived from an EMBL/GenBank/DDBJ whole genome shotgun (WGS) entry which is preliminary data.</text>
</comment>
<evidence type="ECO:0000256" key="5">
    <source>
        <dbReference type="ARBA" id="ARBA00023136"/>
    </source>
</evidence>
<name>A0AA38VMW0_9PEZI</name>
<feature type="transmembrane region" description="Helical" evidence="7">
    <location>
        <begin position="433"/>
        <end position="454"/>
    </location>
</feature>
<dbReference type="EMBL" id="JANBVO010000037">
    <property type="protein sequence ID" value="KAJ9136850.1"/>
    <property type="molecule type" value="Genomic_DNA"/>
</dbReference>
<protein>
    <submittedName>
        <fullName evidence="8">Amine oxidase</fullName>
    </submittedName>
</protein>
<feature type="transmembrane region" description="Helical" evidence="7">
    <location>
        <begin position="507"/>
        <end position="528"/>
    </location>
</feature>
<dbReference type="Proteomes" id="UP001174694">
    <property type="component" value="Unassembled WGS sequence"/>
</dbReference>
<evidence type="ECO:0000313" key="9">
    <source>
        <dbReference type="Proteomes" id="UP001174694"/>
    </source>
</evidence>
<dbReference type="Gene3D" id="1.20.1740.10">
    <property type="entry name" value="Amino acid/polyamine transporter I"/>
    <property type="match status" value="1"/>
</dbReference>
<dbReference type="PANTHER" id="PTHR45649">
    <property type="entry name" value="AMINO-ACID PERMEASE BAT1"/>
    <property type="match status" value="1"/>
</dbReference>
<feature type="transmembrane region" description="Helical" evidence="7">
    <location>
        <begin position="221"/>
        <end position="243"/>
    </location>
</feature>
<feature type="compositionally biased region" description="Low complexity" evidence="6">
    <location>
        <begin position="9"/>
        <end position="23"/>
    </location>
</feature>
<feature type="region of interest" description="Disordered" evidence="6">
    <location>
        <begin position="1"/>
        <end position="36"/>
    </location>
</feature>
<feature type="transmembrane region" description="Helical" evidence="7">
    <location>
        <begin position="150"/>
        <end position="177"/>
    </location>
</feature>
<dbReference type="Pfam" id="PF13520">
    <property type="entry name" value="AA_permease_2"/>
    <property type="match status" value="1"/>
</dbReference>
<dbReference type="PIRSF" id="PIRSF006060">
    <property type="entry name" value="AA_transporter"/>
    <property type="match status" value="1"/>
</dbReference>